<protein>
    <submittedName>
        <fullName evidence="2">Uncharacterized protein</fullName>
    </submittedName>
</protein>
<accession>A0A0K2TQZ2</accession>
<keyword evidence="1" id="KW-0472">Membrane</keyword>
<evidence type="ECO:0000313" key="2">
    <source>
        <dbReference type="EMBL" id="CDW28449.1"/>
    </source>
</evidence>
<keyword evidence="1" id="KW-1133">Transmembrane helix</keyword>
<name>A0A0K2TQZ2_LEPSM</name>
<keyword evidence="1" id="KW-0812">Transmembrane</keyword>
<organism evidence="2">
    <name type="scientific">Lepeophtheirus salmonis</name>
    <name type="common">Salmon louse</name>
    <name type="synonym">Caligus salmonis</name>
    <dbReference type="NCBI Taxonomy" id="72036"/>
    <lineage>
        <taxon>Eukaryota</taxon>
        <taxon>Metazoa</taxon>
        <taxon>Ecdysozoa</taxon>
        <taxon>Arthropoda</taxon>
        <taxon>Crustacea</taxon>
        <taxon>Multicrustacea</taxon>
        <taxon>Hexanauplia</taxon>
        <taxon>Copepoda</taxon>
        <taxon>Siphonostomatoida</taxon>
        <taxon>Caligidae</taxon>
        <taxon>Lepeophtheirus</taxon>
    </lineage>
</organism>
<dbReference type="AlphaFoldDB" id="A0A0K2TQZ2"/>
<evidence type="ECO:0000256" key="1">
    <source>
        <dbReference type="SAM" id="Phobius"/>
    </source>
</evidence>
<dbReference type="EMBL" id="HACA01011088">
    <property type="protein sequence ID" value="CDW28449.1"/>
    <property type="molecule type" value="Transcribed_RNA"/>
</dbReference>
<feature type="transmembrane region" description="Helical" evidence="1">
    <location>
        <begin position="12"/>
        <end position="37"/>
    </location>
</feature>
<reference evidence="2" key="1">
    <citation type="submission" date="2014-05" db="EMBL/GenBank/DDBJ databases">
        <authorList>
            <person name="Chronopoulou M."/>
        </authorList>
    </citation>
    <scope>NUCLEOTIDE SEQUENCE</scope>
    <source>
        <tissue evidence="2">Whole organism</tissue>
    </source>
</reference>
<sequence>MYFESSMNMVNSPLLSVALPIIIIHHFCFFVTIYIHFFTYSLNLNLFFKKT</sequence>
<proteinExistence type="predicted"/>